<dbReference type="Gene3D" id="3.90.1150.10">
    <property type="entry name" value="Aspartate Aminotransferase, domain 1"/>
    <property type="match status" value="1"/>
</dbReference>
<keyword evidence="6" id="KW-0663">Pyridoxal phosphate</keyword>
<feature type="domain" description="Aminotransferase class I/classII large" evidence="7">
    <location>
        <begin position="50"/>
        <end position="393"/>
    </location>
</feature>
<dbReference type="RefSeq" id="WP_088605287.1">
    <property type="nucleotide sequence ID" value="NZ_NJIH01000012.1"/>
</dbReference>
<comment type="similarity">
    <text evidence="2">Belongs to the class-I pyridoxal-phosphate-dependent aminotransferase family.</text>
</comment>
<keyword evidence="5 8" id="KW-0808">Transferase</keyword>
<keyword evidence="9" id="KW-1185">Reference proteome</keyword>
<name>A0A225M2Z5_9BURK</name>
<dbReference type="InterPro" id="IPR015422">
    <property type="entry name" value="PyrdxlP-dep_Trfase_small"/>
</dbReference>
<comment type="subunit">
    <text evidence="3">Homodimer.</text>
</comment>
<dbReference type="InterPro" id="IPR050859">
    <property type="entry name" value="Class-I_PLP-dep_aminotransf"/>
</dbReference>
<dbReference type="SUPFAM" id="SSF53383">
    <property type="entry name" value="PLP-dependent transferases"/>
    <property type="match status" value="1"/>
</dbReference>
<proteinExistence type="inferred from homology"/>
<evidence type="ECO:0000313" key="9">
    <source>
        <dbReference type="Proteomes" id="UP000214603"/>
    </source>
</evidence>
<dbReference type="Gene3D" id="3.40.640.10">
    <property type="entry name" value="Type I PLP-dependent aspartate aminotransferase-like (Major domain)"/>
    <property type="match status" value="1"/>
</dbReference>
<accession>A0A225M2Z5</accession>
<dbReference type="CDD" id="cd00609">
    <property type="entry name" value="AAT_like"/>
    <property type="match status" value="1"/>
</dbReference>
<evidence type="ECO:0000256" key="3">
    <source>
        <dbReference type="ARBA" id="ARBA00011738"/>
    </source>
</evidence>
<reference evidence="9" key="1">
    <citation type="submission" date="2017-06" db="EMBL/GenBank/DDBJ databases">
        <title>Herbaspirillum phytohormonus sp. nov., isolated from the root nodule of Robinia pseudoacacia in lead-zinc mine.</title>
        <authorList>
            <person name="Fan M."/>
            <person name="Lin Y."/>
        </authorList>
    </citation>
    <scope>NUCLEOTIDE SEQUENCE [LARGE SCALE GENOMIC DNA]</scope>
    <source>
        <strain evidence="9">SC-089</strain>
    </source>
</reference>
<dbReference type="InterPro" id="IPR015421">
    <property type="entry name" value="PyrdxlP-dep_Trfase_major"/>
</dbReference>
<comment type="cofactor">
    <cofactor evidence="1">
        <name>pyridoxal 5'-phosphate</name>
        <dbReference type="ChEBI" id="CHEBI:597326"/>
    </cofactor>
</comment>
<organism evidence="8 9">
    <name type="scientific">Candidimonas nitroreducens</name>
    <dbReference type="NCBI Taxonomy" id="683354"/>
    <lineage>
        <taxon>Bacteria</taxon>
        <taxon>Pseudomonadati</taxon>
        <taxon>Pseudomonadota</taxon>
        <taxon>Betaproteobacteria</taxon>
        <taxon>Burkholderiales</taxon>
        <taxon>Alcaligenaceae</taxon>
        <taxon>Candidimonas</taxon>
    </lineage>
</organism>
<dbReference type="InterPro" id="IPR004839">
    <property type="entry name" value="Aminotransferase_I/II_large"/>
</dbReference>
<dbReference type="PANTHER" id="PTHR42790:SF19">
    <property type="entry name" value="KYNURENINE_ALPHA-AMINOADIPATE AMINOTRANSFERASE, MITOCHONDRIAL"/>
    <property type="match status" value="1"/>
</dbReference>
<evidence type="ECO:0000256" key="6">
    <source>
        <dbReference type="ARBA" id="ARBA00022898"/>
    </source>
</evidence>
<dbReference type="Proteomes" id="UP000214603">
    <property type="component" value="Unassembled WGS sequence"/>
</dbReference>
<evidence type="ECO:0000256" key="2">
    <source>
        <dbReference type="ARBA" id="ARBA00007441"/>
    </source>
</evidence>
<dbReference type="OrthoDB" id="9804020at2"/>
<evidence type="ECO:0000256" key="5">
    <source>
        <dbReference type="ARBA" id="ARBA00022679"/>
    </source>
</evidence>
<dbReference type="FunFam" id="3.40.640.10:FF:000053">
    <property type="entry name" value="Aminotransferase, class I"/>
    <property type="match status" value="1"/>
</dbReference>
<keyword evidence="4 8" id="KW-0032">Aminotransferase</keyword>
<evidence type="ECO:0000256" key="4">
    <source>
        <dbReference type="ARBA" id="ARBA00022576"/>
    </source>
</evidence>
<evidence type="ECO:0000313" key="8">
    <source>
        <dbReference type="EMBL" id="OWT55714.1"/>
    </source>
</evidence>
<dbReference type="Pfam" id="PF00155">
    <property type="entry name" value="Aminotran_1_2"/>
    <property type="match status" value="1"/>
</dbReference>
<dbReference type="AlphaFoldDB" id="A0A225M2Z5"/>
<evidence type="ECO:0000259" key="7">
    <source>
        <dbReference type="Pfam" id="PF00155"/>
    </source>
</evidence>
<dbReference type="EMBL" id="NJIH01000012">
    <property type="protein sequence ID" value="OWT55714.1"/>
    <property type="molecule type" value="Genomic_DNA"/>
</dbReference>
<dbReference type="PANTHER" id="PTHR42790">
    <property type="entry name" value="AMINOTRANSFERASE"/>
    <property type="match status" value="1"/>
</dbReference>
<protein>
    <submittedName>
        <fullName evidence="8">2-aminoadipate aminotransferase</fullName>
    </submittedName>
</protein>
<dbReference type="GO" id="GO:0008483">
    <property type="term" value="F:transaminase activity"/>
    <property type="evidence" value="ECO:0007669"/>
    <property type="project" value="UniProtKB-KW"/>
</dbReference>
<evidence type="ECO:0000256" key="1">
    <source>
        <dbReference type="ARBA" id="ARBA00001933"/>
    </source>
</evidence>
<dbReference type="InterPro" id="IPR015424">
    <property type="entry name" value="PyrdxlP-dep_Trfase"/>
</dbReference>
<dbReference type="GO" id="GO:0030170">
    <property type="term" value="F:pyridoxal phosphate binding"/>
    <property type="evidence" value="ECO:0007669"/>
    <property type="project" value="InterPro"/>
</dbReference>
<gene>
    <name evidence="8" type="ORF">CEY11_20570</name>
</gene>
<sequence>MISVEFASSYANPAGSPIRELFPYLNRPGMISFAGGYPSPSLFDAEGLQQAAQHAFADTAGSLQYGATEGSPALRQALAQLCAARGIQCDPSHLIVTTGSQQAFDLLVRVYIAPAASVYVETPAYPAAIQALRLAQARIHEVLVDEDGIDVDALQRQLEDAVPSDRPKLLYTVPTFSNPCGTLLTQSRREALVRLALKYEFLIIEDDPYGELAFSTSVPPPIYATGHVMAAADNPVVYLSSLSKTVAPALRVGWMLAPAEILRRCAIAKQTSDLCTSPLAQAVASRYLASSRYAAMVAGARDEYASRMRAMAHALRDELADTLTFFEPKGGMFVWAELARPMDMPRLFQAAVEQGVLYVPGDAFYPYEPRGQGMRLSFATPSTHEIAQGVRRLARALRLCADHRSSASR</sequence>
<dbReference type="GO" id="GO:1901605">
    <property type="term" value="P:alpha-amino acid metabolic process"/>
    <property type="evidence" value="ECO:0007669"/>
    <property type="project" value="TreeGrafter"/>
</dbReference>
<comment type="caution">
    <text evidence="8">The sequence shown here is derived from an EMBL/GenBank/DDBJ whole genome shotgun (WGS) entry which is preliminary data.</text>
</comment>